<feature type="transmembrane region" description="Helical" evidence="19">
    <location>
        <begin position="112"/>
        <end position="131"/>
    </location>
</feature>
<comment type="pathway">
    <text evidence="3 19">Cofactor biosynthesis; adenosylcobalamin biosynthesis; adenosylcobalamin from cob(II)yrinate a,c-diamide: step 7/7.</text>
</comment>
<comment type="function">
    <text evidence="14 19">Joins adenosylcobinamide-GDP and alpha-ribazole to generate adenosylcobalamin (Ado-cobalamin). Also synthesizes adenosylcobalamin 5'-phosphate from adenosylcobinamide-GDP and alpha-ribazole 5'-phosphate.</text>
</comment>
<dbReference type="GO" id="GO:0009236">
    <property type="term" value="P:cobalamin biosynthetic process"/>
    <property type="evidence" value="ECO:0007669"/>
    <property type="project" value="UniProtKB-UniRule"/>
</dbReference>
<organism evidence="20 21">
    <name type="scientific">Lysinibacillus macroides</name>
    <dbReference type="NCBI Taxonomy" id="33935"/>
    <lineage>
        <taxon>Bacteria</taxon>
        <taxon>Bacillati</taxon>
        <taxon>Bacillota</taxon>
        <taxon>Bacilli</taxon>
        <taxon>Bacillales</taxon>
        <taxon>Bacillaceae</taxon>
        <taxon>Lysinibacillus</taxon>
    </lineage>
</organism>
<dbReference type="SUPFAM" id="SSF81483">
    <property type="entry name" value="Bacterial photosystem II reaction centre, L and M subunits"/>
    <property type="match status" value="1"/>
</dbReference>
<dbReference type="GO" id="GO:0005886">
    <property type="term" value="C:plasma membrane"/>
    <property type="evidence" value="ECO:0007669"/>
    <property type="project" value="UniProtKB-SubCell"/>
</dbReference>
<sequence>MKTIWHSLLLAFQFFTVLPVHKELPLTRTTITGMFVCLPWIGALMGTTVAAILYSMTQWTTSSEVMLAFIVLGLFALWTGGLHLDGFIDMGDAYFSYRDREKRLEILDDPRVGAFGVLSVLFLLMGKFVILHELFVQQKFVLWMVIVVPFLTRVGMSFYFLSLKCAKEKGLAYYFRSHIDAAHLNIGMLLSLVLGLAVLLAVTQFSMLPVILVIVLGIALVLFRQFTLRNFGGVSGDLLGASIEGMEVVLWGTLLLCA</sequence>
<dbReference type="InterPro" id="IPR003805">
    <property type="entry name" value="CobS"/>
</dbReference>
<dbReference type="PANTHER" id="PTHR34148:SF1">
    <property type="entry name" value="ADENOSYLCOBINAMIDE-GDP RIBAZOLETRANSFERASE"/>
    <property type="match status" value="1"/>
</dbReference>
<evidence type="ECO:0000256" key="3">
    <source>
        <dbReference type="ARBA" id="ARBA00004663"/>
    </source>
</evidence>
<dbReference type="EC" id="2.7.8.26" evidence="5 19"/>
<protein>
    <recommendedName>
        <fullName evidence="6 19">Adenosylcobinamide-GDP ribazoletransferase</fullName>
        <ecNumber evidence="5 19">2.7.8.26</ecNumber>
    </recommendedName>
    <alternativeName>
        <fullName evidence="16 19">Cobalamin synthase</fullName>
    </alternativeName>
    <alternativeName>
        <fullName evidence="15 19">Cobalamin-5'-phosphate synthase</fullName>
    </alternativeName>
</protein>
<evidence type="ECO:0000256" key="11">
    <source>
        <dbReference type="ARBA" id="ARBA00022842"/>
    </source>
</evidence>
<evidence type="ECO:0000256" key="4">
    <source>
        <dbReference type="ARBA" id="ARBA00010561"/>
    </source>
</evidence>
<dbReference type="HAMAP" id="MF_00719">
    <property type="entry name" value="CobS"/>
    <property type="match status" value="1"/>
</dbReference>
<evidence type="ECO:0000256" key="10">
    <source>
        <dbReference type="ARBA" id="ARBA00022692"/>
    </source>
</evidence>
<dbReference type="RefSeq" id="WP_053995784.1">
    <property type="nucleotide sequence ID" value="NZ_CP065643.1"/>
</dbReference>
<evidence type="ECO:0000256" key="18">
    <source>
        <dbReference type="ARBA" id="ARBA00049504"/>
    </source>
</evidence>
<keyword evidence="12 19" id="KW-1133">Transmembrane helix</keyword>
<dbReference type="STRING" id="33935.ADM90_15105"/>
<dbReference type="GO" id="GO:0008818">
    <property type="term" value="F:cobalamin 5'-phosphate synthase activity"/>
    <property type="evidence" value="ECO:0007669"/>
    <property type="project" value="UniProtKB-UniRule"/>
</dbReference>
<feature type="transmembrane region" description="Helical" evidence="19">
    <location>
        <begin position="32"/>
        <end position="53"/>
    </location>
</feature>
<evidence type="ECO:0000256" key="16">
    <source>
        <dbReference type="ARBA" id="ARBA00032853"/>
    </source>
</evidence>
<dbReference type="OrthoDB" id="9794626at2"/>
<dbReference type="AlphaFoldDB" id="A0A0M9DH79"/>
<keyword evidence="21" id="KW-1185">Reference proteome</keyword>
<comment type="similarity">
    <text evidence="4 19">Belongs to the CobS family.</text>
</comment>
<evidence type="ECO:0000256" key="2">
    <source>
        <dbReference type="ARBA" id="ARBA00004651"/>
    </source>
</evidence>
<reference evidence="20 21" key="1">
    <citation type="submission" date="2015-07" db="EMBL/GenBank/DDBJ databases">
        <title>Genome sequencing project for genomic taxonomy and phylogenomics of Bacillus-like bacteria.</title>
        <authorList>
            <person name="Liu B."/>
            <person name="Wang J."/>
            <person name="Zhu Y."/>
            <person name="Liu G."/>
            <person name="Chen Q."/>
            <person name="Chen Z."/>
            <person name="Che J."/>
            <person name="Ge C."/>
            <person name="Shi H."/>
            <person name="Pan Z."/>
            <person name="Liu X."/>
        </authorList>
    </citation>
    <scope>NUCLEOTIDE SEQUENCE [LARGE SCALE GENOMIC DNA]</scope>
    <source>
        <strain evidence="20 21">DSM 54</strain>
    </source>
</reference>
<feature type="transmembrane region" description="Helical" evidence="19">
    <location>
        <begin position="140"/>
        <end position="161"/>
    </location>
</feature>
<accession>A0A0M9DH79</accession>
<comment type="caution">
    <text evidence="20">The sequence shown here is derived from an EMBL/GenBank/DDBJ whole genome shotgun (WGS) entry which is preliminary data.</text>
</comment>
<dbReference type="UniPathway" id="UPA00148">
    <property type="reaction ID" value="UER00238"/>
</dbReference>
<evidence type="ECO:0000256" key="15">
    <source>
        <dbReference type="ARBA" id="ARBA00032605"/>
    </source>
</evidence>
<evidence type="ECO:0000256" key="6">
    <source>
        <dbReference type="ARBA" id="ARBA00015850"/>
    </source>
</evidence>
<dbReference type="PATRIC" id="fig|33935.3.peg.1749"/>
<comment type="cofactor">
    <cofactor evidence="1 19">
        <name>Mg(2+)</name>
        <dbReference type="ChEBI" id="CHEBI:18420"/>
    </cofactor>
</comment>
<dbReference type="GO" id="GO:0051073">
    <property type="term" value="F:adenosylcobinamide-GDP ribazoletransferase activity"/>
    <property type="evidence" value="ECO:0007669"/>
    <property type="project" value="UniProtKB-UniRule"/>
</dbReference>
<name>A0A0M9DH79_9BACI</name>
<dbReference type="Pfam" id="PF02654">
    <property type="entry name" value="CobS"/>
    <property type="match status" value="1"/>
</dbReference>
<dbReference type="EMBL" id="LGCI01000010">
    <property type="protein sequence ID" value="KOY80543.1"/>
    <property type="molecule type" value="Genomic_DNA"/>
</dbReference>
<evidence type="ECO:0000256" key="8">
    <source>
        <dbReference type="ARBA" id="ARBA00022573"/>
    </source>
</evidence>
<comment type="subcellular location">
    <subcellularLocation>
        <location evidence="2 19">Cell membrane</location>
        <topology evidence="2 19">Multi-pass membrane protein</topology>
    </subcellularLocation>
</comment>
<dbReference type="NCBIfam" id="TIGR00317">
    <property type="entry name" value="cobS"/>
    <property type="match status" value="1"/>
</dbReference>
<feature type="transmembrane region" description="Helical" evidence="19">
    <location>
        <begin position="65"/>
        <end position="84"/>
    </location>
</feature>
<keyword evidence="8 19" id="KW-0169">Cobalamin biosynthesis</keyword>
<evidence type="ECO:0000256" key="5">
    <source>
        <dbReference type="ARBA" id="ARBA00013200"/>
    </source>
</evidence>
<dbReference type="GO" id="GO:0009772">
    <property type="term" value="P:photosynthetic electron transport in photosystem II"/>
    <property type="evidence" value="ECO:0007669"/>
    <property type="project" value="InterPro"/>
</dbReference>
<evidence type="ECO:0000256" key="19">
    <source>
        <dbReference type="HAMAP-Rule" id="MF_00719"/>
    </source>
</evidence>
<dbReference type="Proteomes" id="UP000037977">
    <property type="component" value="Unassembled WGS sequence"/>
</dbReference>
<feature type="transmembrane region" description="Helical" evidence="19">
    <location>
        <begin position="181"/>
        <end position="201"/>
    </location>
</feature>
<keyword evidence="10 19" id="KW-0812">Transmembrane</keyword>
<comment type="catalytic activity">
    <reaction evidence="18 19">
        <text>alpha-ribazole 5'-phosphate + adenosylcob(III)inamide-GDP = adenosylcob(III)alamin 5'-phosphate + GMP + H(+)</text>
        <dbReference type="Rhea" id="RHEA:23560"/>
        <dbReference type="ChEBI" id="CHEBI:15378"/>
        <dbReference type="ChEBI" id="CHEBI:57918"/>
        <dbReference type="ChEBI" id="CHEBI:58115"/>
        <dbReference type="ChEBI" id="CHEBI:60487"/>
        <dbReference type="ChEBI" id="CHEBI:60493"/>
        <dbReference type="EC" id="2.7.8.26"/>
    </reaction>
</comment>
<keyword evidence="9 19" id="KW-0808">Transferase</keyword>
<evidence type="ECO:0000256" key="7">
    <source>
        <dbReference type="ARBA" id="ARBA00022475"/>
    </source>
</evidence>
<evidence type="ECO:0000256" key="13">
    <source>
        <dbReference type="ARBA" id="ARBA00023136"/>
    </source>
</evidence>
<evidence type="ECO:0000256" key="14">
    <source>
        <dbReference type="ARBA" id="ARBA00025228"/>
    </source>
</evidence>
<proteinExistence type="inferred from homology"/>
<keyword evidence="11 19" id="KW-0460">Magnesium</keyword>
<evidence type="ECO:0000256" key="9">
    <source>
        <dbReference type="ARBA" id="ARBA00022679"/>
    </source>
</evidence>
<evidence type="ECO:0000256" key="1">
    <source>
        <dbReference type="ARBA" id="ARBA00001946"/>
    </source>
</evidence>
<keyword evidence="13 19" id="KW-0472">Membrane</keyword>
<gene>
    <name evidence="19" type="primary">cobS</name>
    <name evidence="20" type="ORF">ADM90_15105</name>
</gene>
<comment type="catalytic activity">
    <reaction evidence="17 19">
        <text>alpha-ribazole + adenosylcob(III)inamide-GDP = adenosylcob(III)alamin + GMP + H(+)</text>
        <dbReference type="Rhea" id="RHEA:16049"/>
        <dbReference type="ChEBI" id="CHEBI:10329"/>
        <dbReference type="ChEBI" id="CHEBI:15378"/>
        <dbReference type="ChEBI" id="CHEBI:18408"/>
        <dbReference type="ChEBI" id="CHEBI:58115"/>
        <dbReference type="ChEBI" id="CHEBI:60487"/>
        <dbReference type="EC" id="2.7.8.26"/>
    </reaction>
</comment>
<dbReference type="PANTHER" id="PTHR34148">
    <property type="entry name" value="ADENOSYLCOBINAMIDE-GDP RIBAZOLETRANSFERASE"/>
    <property type="match status" value="1"/>
</dbReference>
<dbReference type="InterPro" id="IPR036854">
    <property type="entry name" value="Photo_II_D1/D2_sf"/>
</dbReference>
<evidence type="ECO:0000313" key="21">
    <source>
        <dbReference type="Proteomes" id="UP000037977"/>
    </source>
</evidence>
<keyword evidence="7 19" id="KW-1003">Cell membrane</keyword>
<feature type="transmembrane region" description="Helical" evidence="19">
    <location>
        <begin position="208"/>
        <end position="226"/>
    </location>
</feature>
<evidence type="ECO:0000256" key="12">
    <source>
        <dbReference type="ARBA" id="ARBA00022989"/>
    </source>
</evidence>
<evidence type="ECO:0000256" key="17">
    <source>
        <dbReference type="ARBA" id="ARBA00048623"/>
    </source>
</evidence>
<evidence type="ECO:0000313" key="20">
    <source>
        <dbReference type="EMBL" id="KOY80543.1"/>
    </source>
</evidence>